<organism evidence="1 2">
    <name type="scientific">Marinobacter nauticus</name>
    <name type="common">Marinobacter hydrocarbonoclasticus</name>
    <name type="synonym">Marinobacter aquaeolei</name>
    <dbReference type="NCBI Taxonomy" id="2743"/>
    <lineage>
        <taxon>Bacteria</taxon>
        <taxon>Pseudomonadati</taxon>
        <taxon>Pseudomonadota</taxon>
        <taxon>Gammaproteobacteria</taxon>
        <taxon>Pseudomonadales</taxon>
        <taxon>Marinobacteraceae</taxon>
        <taxon>Marinobacter</taxon>
    </lineage>
</organism>
<name>A0A368XAH4_MARNT</name>
<dbReference type="RefSeq" id="WP_114435127.1">
    <property type="nucleotide sequence ID" value="NZ_QPJI01000016.1"/>
</dbReference>
<proteinExistence type="predicted"/>
<evidence type="ECO:0000313" key="2">
    <source>
        <dbReference type="Proteomes" id="UP000253647"/>
    </source>
</evidence>
<dbReference type="AlphaFoldDB" id="A0A368XAH4"/>
<sequence length="123" mass="14196">MGARKRFVHSDEQLTFLFESWLEVEKPLVWTDAHIARLRSKLLVTTVREVADRRTSKAVVSEAWDWILSDEVHPFSFIVCCESVDLDPAKMREALVSLYRTLTRRELAVKVDLPALQQLARAS</sequence>
<gene>
    <name evidence="1" type="ORF">DET61_11649</name>
</gene>
<dbReference type="Proteomes" id="UP000253647">
    <property type="component" value="Unassembled WGS sequence"/>
</dbReference>
<comment type="caution">
    <text evidence="1">The sequence shown here is derived from an EMBL/GenBank/DDBJ whole genome shotgun (WGS) entry which is preliminary data.</text>
</comment>
<protein>
    <submittedName>
        <fullName evidence="1">Uncharacterized protein</fullName>
    </submittedName>
</protein>
<reference evidence="1 2" key="1">
    <citation type="submission" date="2018-07" db="EMBL/GenBank/DDBJ databases">
        <title>Freshwater and sediment microbial communities from various areas in North America, analyzing microbe dynamics in response to fracking.</title>
        <authorList>
            <person name="Lamendella R."/>
        </authorList>
    </citation>
    <scope>NUCLEOTIDE SEQUENCE [LARGE SCALE GENOMIC DNA]</scope>
    <source>
        <strain evidence="1 2">105B</strain>
    </source>
</reference>
<dbReference type="EMBL" id="QPJI01000016">
    <property type="protein sequence ID" value="RCW64008.1"/>
    <property type="molecule type" value="Genomic_DNA"/>
</dbReference>
<evidence type="ECO:0000313" key="1">
    <source>
        <dbReference type="EMBL" id="RCW64008.1"/>
    </source>
</evidence>
<accession>A0A368XAH4</accession>